<evidence type="ECO:0000313" key="3">
    <source>
        <dbReference type="Proteomes" id="UP000004756"/>
    </source>
</evidence>
<protein>
    <recommendedName>
        <fullName evidence="1">FHA domain-containing protein</fullName>
    </recommendedName>
</protein>
<evidence type="ECO:0000313" key="2">
    <source>
        <dbReference type="EMBL" id="EEG57241.1"/>
    </source>
</evidence>
<feature type="domain" description="FHA" evidence="1">
    <location>
        <begin position="1"/>
        <end position="42"/>
    </location>
</feature>
<keyword evidence="3" id="KW-1185">Reference proteome</keyword>
<dbReference type="InterPro" id="IPR008984">
    <property type="entry name" value="SMAD_FHA_dom_sf"/>
</dbReference>
<organism evidence="2 3">
    <name type="scientific">[Clostridium] asparagiforme DSM 15981</name>
    <dbReference type="NCBI Taxonomy" id="518636"/>
    <lineage>
        <taxon>Bacteria</taxon>
        <taxon>Bacillati</taxon>
        <taxon>Bacillota</taxon>
        <taxon>Clostridia</taxon>
        <taxon>Lachnospirales</taxon>
        <taxon>Lachnospiraceae</taxon>
        <taxon>Enterocloster</taxon>
    </lineage>
</organism>
<comment type="caution">
    <text evidence="2">The sequence shown here is derived from an EMBL/GenBank/DDBJ whole genome shotgun (WGS) entry which is preliminary data.</text>
</comment>
<evidence type="ECO:0000259" key="1">
    <source>
        <dbReference type="PROSITE" id="PS50006"/>
    </source>
</evidence>
<dbReference type="EMBL" id="ACCJ01000030">
    <property type="protein sequence ID" value="EEG57241.1"/>
    <property type="molecule type" value="Genomic_DNA"/>
</dbReference>
<name>C0CUP1_9FIRM</name>
<gene>
    <name evidence="2" type="ORF">CLOSTASPAR_00733</name>
</gene>
<proteinExistence type="predicted"/>
<dbReference type="HOGENOM" id="CLU_2823359_0_0_9"/>
<dbReference type="Pfam" id="PF00498">
    <property type="entry name" value="FHA"/>
    <property type="match status" value="1"/>
</dbReference>
<dbReference type="InterPro" id="IPR000253">
    <property type="entry name" value="FHA_dom"/>
</dbReference>
<dbReference type="AlphaFoldDB" id="C0CUP1"/>
<dbReference type="PROSITE" id="PS50006">
    <property type="entry name" value="FHA_DOMAIN"/>
    <property type="match status" value="1"/>
</dbReference>
<sequence length="66" mass="7423">MDYVLNRSTVSRLHVRIDREGEEYRITDLNSTNGTMVGGRLLEANETAGICTGDEICIADLLFTFR</sequence>
<dbReference type="CDD" id="cd00060">
    <property type="entry name" value="FHA"/>
    <property type="match status" value="1"/>
</dbReference>
<reference evidence="2 3" key="1">
    <citation type="submission" date="2009-02" db="EMBL/GenBank/DDBJ databases">
        <title>Draft genome sequence of Clostridium asparagiforme (DSM 15981).</title>
        <authorList>
            <person name="Sudarsanam P."/>
            <person name="Ley R."/>
            <person name="Guruge J."/>
            <person name="Turnbaugh P.J."/>
            <person name="Mahowald M."/>
            <person name="Liep D."/>
            <person name="Gordon J."/>
        </authorList>
    </citation>
    <scope>NUCLEOTIDE SEQUENCE [LARGE SCALE GENOMIC DNA]</scope>
    <source>
        <strain evidence="2 3">DSM 15981</strain>
    </source>
</reference>
<dbReference type="Gene3D" id="2.60.200.20">
    <property type="match status" value="1"/>
</dbReference>
<dbReference type="Proteomes" id="UP000004756">
    <property type="component" value="Unassembled WGS sequence"/>
</dbReference>
<dbReference type="SUPFAM" id="SSF49879">
    <property type="entry name" value="SMAD/FHA domain"/>
    <property type="match status" value="1"/>
</dbReference>
<accession>C0CUP1</accession>